<reference evidence="2" key="1">
    <citation type="submission" date="2019-03" db="EMBL/GenBank/DDBJ databases">
        <title>Single cell metagenomics reveals metabolic interactions within the superorganism composed of flagellate Streblomastix strix and complex community of Bacteroidetes bacteria on its surface.</title>
        <authorList>
            <person name="Treitli S.C."/>
            <person name="Kolisko M."/>
            <person name="Husnik F."/>
            <person name="Keeling P."/>
            <person name="Hampl V."/>
        </authorList>
    </citation>
    <scope>NUCLEOTIDE SEQUENCE</scope>
    <source>
        <strain evidence="2">STM</strain>
    </source>
</reference>
<accession>A0A5J4RCG1</accession>
<name>A0A5J4RCG1_9ZZZZ</name>
<sequence>MSELGYSLQSNRKGLEGKSHPDRNAQFGFINKRAETYVSKNLPVISVDTKKKENIGNFKNSGQAYRPKKNARKINGHDFADEKASPYGIYDIGVVNTCCAFSKY</sequence>
<comment type="caution">
    <text evidence="2">The sequence shown here is derived from an EMBL/GenBank/DDBJ whole genome shotgun (WGS) entry which is preliminary data.</text>
</comment>
<dbReference type="EMBL" id="SNRY01001416">
    <property type="protein sequence ID" value="KAA6331095.1"/>
    <property type="molecule type" value="Genomic_DNA"/>
</dbReference>
<dbReference type="Pfam" id="PF07592">
    <property type="entry name" value="DDE_Tnp_ISAZ013"/>
    <property type="match status" value="1"/>
</dbReference>
<proteinExistence type="predicted"/>
<gene>
    <name evidence="2" type="ORF">EZS27_020267</name>
</gene>
<protein>
    <submittedName>
        <fullName evidence="2">Uncharacterized protein</fullName>
    </submittedName>
</protein>
<feature type="compositionally biased region" description="Basic and acidic residues" evidence="1">
    <location>
        <begin position="13"/>
        <end position="23"/>
    </location>
</feature>
<organism evidence="2">
    <name type="scientific">termite gut metagenome</name>
    <dbReference type="NCBI Taxonomy" id="433724"/>
    <lineage>
        <taxon>unclassified sequences</taxon>
        <taxon>metagenomes</taxon>
        <taxon>organismal metagenomes</taxon>
    </lineage>
</organism>
<dbReference type="AlphaFoldDB" id="A0A5J4RCG1"/>
<evidence type="ECO:0000256" key="1">
    <source>
        <dbReference type="SAM" id="MobiDB-lite"/>
    </source>
</evidence>
<dbReference type="InterPro" id="IPR011518">
    <property type="entry name" value="Transposase_36"/>
</dbReference>
<feature type="region of interest" description="Disordered" evidence="1">
    <location>
        <begin position="1"/>
        <end position="24"/>
    </location>
</feature>
<evidence type="ECO:0000313" key="2">
    <source>
        <dbReference type="EMBL" id="KAA6331095.1"/>
    </source>
</evidence>